<evidence type="ECO:0000256" key="3">
    <source>
        <dbReference type="ARBA" id="ARBA00022729"/>
    </source>
</evidence>
<dbReference type="Proteomes" id="UP001073122">
    <property type="component" value="Unassembled WGS sequence"/>
</dbReference>
<dbReference type="Pfam" id="PF07980">
    <property type="entry name" value="SusD_RagB"/>
    <property type="match status" value="1"/>
</dbReference>
<keyword evidence="3" id="KW-0732">Signal</keyword>
<dbReference type="RefSeq" id="WP_267267140.1">
    <property type="nucleotide sequence ID" value="NZ_JAOVZW010000024.1"/>
</dbReference>
<keyword evidence="8" id="KW-1185">Reference proteome</keyword>
<keyword evidence="5" id="KW-0998">Cell outer membrane</keyword>
<reference evidence="7" key="1">
    <citation type="submission" date="2022-10" db="EMBL/GenBank/DDBJ databases">
        <title>Chryseobacterium sp. nov., a novel bacterial species.</title>
        <authorList>
            <person name="Cao Y."/>
        </authorList>
    </citation>
    <scope>NUCLEOTIDE SEQUENCE</scope>
    <source>
        <strain evidence="7">CCTCC AB2015118</strain>
    </source>
</reference>
<feature type="domain" description="RagB/SusD" evidence="6">
    <location>
        <begin position="86"/>
        <end position="185"/>
    </location>
</feature>
<keyword evidence="4" id="KW-0472">Membrane</keyword>
<evidence type="ECO:0000313" key="7">
    <source>
        <dbReference type="EMBL" id="MCX8525897.1"/>
    </source>
</evidence>
<proteinExistence type="inferred from homology"/>
<comment type="similarity">
    <text evidence="2">Belongs to the SusD family.</text>
</comment>
<dbReference type="Gene3D" id="1.25.40.390">
    <property type="match status" value="1"/>
</dbReference>
<evidence type="ECO:0000256" key="2">
    <source>
        <dbReference type="ARBA" id="ARBA00006275"/>
    </source>
</evidence>
<name>A0ABT3XW84_9FLAO</name>
<dbReference type="EMBL" id="JAOVZW010000024">
    <property type="protein sequence ID" value="MCX8525897.1"/>
    <property type="molecule type" value="Genomic_DNA"/>
</dbReference>
<comment type="caution">
    <text evidence="7">The sequence shown here is derived from an EMBL/GenBank/DDBJ whole genome shotgun (WGS) entry which is preliminary data.</text>
</comment>
<gene>
    <name evidence="7" type="ORF">OF897_18440</name>
</gene>
<sequence length="220" mass="25164">MKAIVQSPLYQFQNDITKVFTKTGTHILWQLKPKNNADAVKEASLYYFANAAPLYVALSPSLVSSLAAVDLRKQNWTAPVTVGANTWYRAEKYKARSNNSTEYSIIFRLEEAYLLLAESLARQNRIADALPYINPIRQRAAQPLLSASISQQVLLNEIVSESRKEFFTEMGHRFLTLKRFGLLSNLMQTKPNWKDHHRLWPVPQKDILLNSNLNPQNPGY</sequence>
<protein>
    <submittedName>
        <fullName evidence="7">RagB/SusD family nutrient uptake outer membrane protein</fullName>
    </submittedName>
</protein>
<evidence type="ECO:0000259" key="6">
    <source>
        <dbReference type="Pfam" id="PF07980"/>
    </source>
</evidence>
<evidence type="ECO:0000256" key="1">
    <source>
        <dbReference type="ARBA" id="ARBA00004442"/>
    </source>
</evidence>
<evidence type="ECO:0000256" key="4">
    <source>
        <dbReference type="ARBA" id="ARBA00023136"/>
    </source>
</evidence>
<evidence type="ECO:0000256" key="5">
    <source>
        <dbReference type="ARBA" id="ARBA00023237"/>
    </source>
</evidence>
<accession>A0ABT3XW84</accession>
<organism evidence="7 8">
    <name type="scientific">Chryseobacterium formosus</name>
    <dbReference type="NCBI Taxonomy" id="1537363"/>
    <lineage>
        <taxon>Bacteria</taxon>
        <taxon>Pseudomonadati</taxon>
        <taxon>Bacteroidota</taxon>
        <taxon>Flavobacteriia</taxon>
        <taxon>Flavobacteriales</taxon>
        <taxon>Weeksellaceae</taxon>
        <taxon>Chryseobacterium group</taxon>
        <taxon>Chryseobacterium</taxon>
    </lineage>
</organism>
<dbReference type="InterPro" id="IPR011990">
    <property type="entry name" value="TPR-like_helical_dom_sf"/>
</dbReference>
<comment type="subcellular location">
    <subcellularLocation>
        <location evidence="1">Cell outer membrane</location>
    </subcellularLocation>
</comment>
<evidence type="ECO:0000313" key="8">
    <source>
        <dbReference type="Proteomes" id="UP001073122"/>
    </source>
</evidence>
<dbReference type="SUPFAM" id="SSF48452">
    <property type="entry name" value="TPR-like"/>
    <property type="match status" value="1"/>
</dbReference>
<dbReference type="InterPro" id="IPR012944">
    <property type="entry name" value="SusD_RagB_dom"/>
</dbReference>